<dbReference type="Proteomes" id="UP000240830">
    <property type="component" value="Unassembled WGS sequence"/>
</dbReference>
<dbReference type="EMBL" id="MTSL01000208">
    <property type="protein sequence ID" value="PJF16758.1"/>
    <property type="molecule type" value="Genomic_DNA"/>
</dbReference>
<organism evidence="1 2">
    <name type="scientific">Paramicrosporidium saccamoebae</name>
    <dbReference type="NCBI Taxonomy" id="1246581"/>
    <lineage>
        <taxon>Eukaryota</taxon>
        <taxon>Fungi</taxon>
        <taxon>Fungi incertae sedis</taxon>
        <taxon>Cryptomycota</taxon>
        <taxon>Cryptomycota incertae sedis</taxon>
        <taxon>Paramicrosporidium</taxon>
    </lineage>
</organism>
<dbReference type="Pfam" id="PF09741">
    <property type="entry name" value="DUF2045"/>
    <property type="match status" value="1"/>
</dbReference>
<proteinExistence type="predicted"/>
<dbReference type="PANTHER" id="PTHR21477:SF13">
    <property type="entry name" value="KIAA0930"/>
    <property type="match status" value="1"/>
</dbReference>
<protein>
    <submittedName>
        <fullName evidence="1">Uncharacterized protein</fullName>
    </submittedName>
</protein>
<accession>A0A2H9TG56</accession>
<name>A0A2H9TG56_9FUNG</name>
<evidence type="ECO:0000313" key="1">
    <source>
        <dbReference type="EMBL" id="PJF16758.1"/>
    </source>
</evidence>
<dbReference type="PANTHER" id="PTHR21477">
    <property type="entry name" value="ZGC:172139"/>
    <property type="match status" value="1"/>
</dbReference>
<gene>
    <name evidence="1" type="ORF">PSACC_03434</name>
</gene>
<sequence length="280" mass="31649">MSFVKGAIDNLRCNQPVSSQHWFEHFVKYFVEHEDEDDLLFFVQEDGIQVKRRVGTEMPQIDGPMQWEETFYVNLIARLRCEVRVTVVHNTNVQRQRSGRVFAEPTKGETLAFANSFPHIYFSVADSEKVFNDIELSAGEALCVELRALLDDTADASDSSNASENNQYEAWREGESTVVLFQGAAPYEGLYGAHGKKVGMRLSTPQKVLMRGPHGRGYAQVLLTDTEAATLGSLRVGLQRALHPTSSRLRCCLAFVHVHWRLIVLDLFRHRHSITINTPG</sequence>
<dbReference type="AlphaFoldDB" id="A0A2H9TG56"/>
<reference evidence="1 2" key="1">
    <citation type="submission" date="2016-10" db="EMBL/GenBank/DDBJ databases">
        <title>The genome of Paramicrosporidium saccamoebae is the missing link in understanding Cryptomycota and Microsporidia evolution.</title>
        <authorList>
            <person name="Quandt C.A."/>
            <person name="Beaudet D."/>
            <person name="Corsaro D."/>
            <person name="Michel R."/>
            <person name="Corradi N."/>
            <person name="James T."/>
        </authorList>
    </citation>
    <scope>NUCLEOTIDE SEQUENCE [LARGE SCALE GENOMIC DNA]</scope>
    <source>
        <strain evidence="1 2">KSL3</strain>
    </source>
</reference>
<keyword evidence="2" id="KW-1185">Reference proteome</keyword>
<evidence type="ECO:0000313" key="2">
    <source>
        <dbReference type="Proteomes" id="UP000240830"/>
    </source>
</evidence>
<dbReference type="InterPro" id="IPR019141">
    <property type="entry name" value="DUF2045"/>
</dbReference>
<dbReference type="OrthoDB" id="1906921at2759"/>
<comment type="caution">
    <text evidence="1">The sequence shown here is derived from an EMBL/GenBank/DDBJ whole genome shotgun (WGS) entry which is preliminary data.</text>
</comment>